<dbReference type="STRING" id="204669.Acid345_1622"/>
<sequence>MMGRPMTEAIVAAADIRPGLRVLDVASGTGEPAISIATALNATGRVIATDISSEPLTIGEQRAHERGLTNIEFQHADVHDLPFPDNSFDLVTSRLGAMFFADINQALREIHRVLTIGGRATLLAWGPMDQGYFSTTVGTIVKIVPDLRVPDSGKKMFKFGEPETLAKALRTSGFGHVEEAQEEVPWNWPGTPDDLWSYFQDVTAPFKPLFQSVPEASRKEVDQAVLSELHKRYDGEFVRFNAKIVLASAIK</sequence>
<dbReference type="HOGENOM" id="CLU_037990_2_3_0"/>
<dbReference type="EMBL" id="CP000360">
    <property type="protein sequence ID" value="ABF40624.1"/>
    <property type="molecule type" value="Genomic_DNA"/>
</dbReference>
<dbReference type="EC" id="2.1.1.-" evidence="5"/>
<keyword evidence="6" id="KW-1185">Reference proteome</keyword>
<proteinExistence type="predicted"/>
<evidence type="ECO:0000256" key="4">
    <source>
        <dbReference type="ARBA" id="ARBA00022691"/>
    </source>
</evidence>
<dbReference type="GO" id="GO:0009234">
    <property type="term" value="P:menaquinone biosynthetic process"/>
    <property type="evidence" value="ECO:0007669"/>
    <property type="project" value="UniProtKB-KW"/>
</dbReference>
<gene>
    <name evidence="5" type="ordered locus">Acid345_1622</name>
</gene>
<dbReference type="EnsemblBacteria" id="ABF40624">
    <property type="protein sequence ID" value="ABF40624"/>
    <property type="gene ID" value="Acid345_1622"/>
</dbReference>
<evidence type="ECO:0000313" key="5">
    <source>
        <dbReference type="EMBL" id="ABF40624.1"/>
    </source>
</evidence>
<keyword evidence="1" id="KW-0474">Menaquinone biosynthesis</keyword>
<dbReference type="CDD" id="cd02440">
    <property type="entry name" value="AdoMet_MTases"/>
    <property type="match status" value="1"/>
</dbReference>
<dbReference type="InterPro" id="IPR004033">
    <property type="entry name" value="UbiE/COQ5_MeTrFase"/>
</dbReference>
<dbReference type="SUPFAM" id="SSF53335">
    <property type="entry name" value="S-adenosyl-L-methionine-dependent methyltransferases"/>
    <property type="match status" value="1"/>
</dbReference>
<dbReference type="AlphaFoldDB" id="Q1IR76"/>
<evidence type="ECO:0000313" key="6">
    <source>
        <dbReference type="Proteomes" id="UP000002432"/>
    </source>
</evidence>
<protein>
    <submittedName>
        <fullName evidence="5">Demethylmenaquinone methyltransferase</fullName>
        <ecNumber evidence="5">2.1.1.-</ecNumber>
    </submittedName>
</protein>
<dbReference type="Pfam" id="PF01209">
    <property type="entry name" value="Ubie_methyltran"/>
    <property type="match status" value="1"/>
</dbReference>
<dbReference type="KEGG" id="aba:Acid345_1622"/>
<dbReference type="InterPro" id="IPR029063">
    <property type="entry name" value="SAM-dependent_MTases_sf"/>
</dbReference>
<dbReference type="PROSITE" id="PS51608">
    <property type="entry name" value="SAM_MT_UBIE"/>
    <property type="match status" value="1"/>
</dbReference>
<dbReference type="Gene3D" id="3.40.50.150">
    <property type="entry name" value="Vaccinia Virus protein VP39"/>
    <property type="match status" value="1"/>
</dbReference>
<dbReference type="eggNOG" id="COG2226">
    <property type="taxonomic scope" value="Bacteria"/>
</dbReference>
<evidence type="ECO:0000256" key="3">
    <source>
        <dbReference type="ARBA" id="ARBA00022679"/>
    </source>
</evidence>
<dbReference type="GO" id="GO:0032259">
    <property type="term" value="P:methylation"/>
    <property type="evidence" value="ECO:0007669"/>
    <property type="project" value="UniProtKB-KW"/>
</dbReference>
<keyword evidence="2 5" id="KW-0489">Methyltransferase</keyword>
<dbReference type="GO" id="GO:0008168">
    <property type="term" value="F:methyltransferase activity"/>
    <property type="evidence" value="ECO:0007669"/>
    <property type="project" value="UniProtKB-KW"/>
</dbReference>
<accession>Q1IR76</accession>
<keyword evidence="4" id="KW-0949">S-adenosyl-L-methionine</keyword>
<organism evidence="5 6">
    <name type="scientific">Koribacter versatilis (strain Ellin345)</name>
    <dbReference type="NCBI Taxonomy" id="204669"/>
    <lineage>
        <taxon>Bacteria</taxon>
        <taxon>Pseudomonadati</taxon>
        <taxon>Acidobacteriota</taxon>
        <taxon>Terriglobia</taxon>
        <taxon>Terriglobales</taxon>
        <taxon>Candidatus Korobacteraceae</taxon>
        <taxon>Candidatus Korobacter</taxon>
    </lineage>
</organism>
<evidence type="ECO:0000256" key="1">
    <source>
        <dbReference type="ARBA" id="ARBA00022428"/>
    </source>
</evidence>
<evidence type="ECO:0000256" key="2">
    <source>
        <dbReference type="ARBA" id="ARBA00022603"/>
    </source>
</evidence>
<name>Q1IR76_KORVE</name>
<keyword evidence="3 5" id="KW-0808">Transferase</keyword>
<dbReference type="PANTHER" id="PTHR43591">
    <property type="entry name" value="METHYLTRANSFERASE"/>
    <property type="match status" value="1"/>
</dbReference>
<reference evidence="5 6" key="1">
    <citation type="journal article" date="2009" name="Appl. Environ. Microbiol.">
        <title>Three genomes from the phylum Acidobacteria provide insight into the lifestyles of these microorganisms in soils.</title>
        <authorList>
            <person name="Ward N.L."/>
            <person name="Challacombe J.F."/>
            <person name="Janssen P.H."/>
            <person name="Henrissat B."/>
            <person name="Coutinho P.M."/>
            <person name="Wu M."/>
            <person name="Xie G."/>
            <person name="Haft D.H."/>
            <person name="Sait M."/>
            <person name="Badger J."/>
            <person name="Barabote R.D."/>
            <person name="Bradley B."/>
            <person name="Brettin T.S."/>
            <person name="Brinkac L.M."/>
            <person name="Bruce D."/>
            <person name="Creasy T."/>
            <person name="Daugherty S.C."/>
            <person name="Davidsen T.M."/>
            <person name="DeBoy R.T."/>
            <person name="Detter J.C."/>
            <person name="Dodson R.J."/>
            <person name="Durkin A.S."/>
            <person name="Ganapathy A."/>
            <person name="Gwinn-Giglio M."/>
            <person name="Han C.S."/>
            <person name="Khouri H."/>
            <person name="Kiss H."/>
            <person name="Kothari S.P."/>
            <person name="Madupu R."/>
            <person name="Nelson K.E."/>
            <person name="Nelson W.C."/>
            <person name="Paulsen I."/>
            <person name="Penn K."/>
            <person name="Ren Q."/>
            <person name="Rosovitz M.J."/>
            <person name="Selengut J.D."/>
            <person name="Shrivastava S."/>
            <person name="Sullivan S.A."/>
            <person name="Tapia R."/>
            <person name="Thompson L.S."/>
            <person name="Watkins K.L."/>
            <person name="Yang Q."/>
            <person name="Yu C."/>
            <person name="Zafar N."/>
            <person name="Zhou L."/>
            <person name="Kuske C.R."/>
        </authorList>
    </citation>
    <scope>NUCLEOTIDE SEQUENCE [LARGE SCALE GENOMIC DNA]</scope>
    <source>
        <strain evidence="5 6">Ellin345</strain>
    </source>
</reference>
<dbReference type="Proteomes" id="UP000002432">
    <property type="component" value="Chromosome"/>
</dbReference>
<dbReference type="PANTHER" id="PTHR43591:SF24">
    <property type="entry name" value="2-METHOXY-6-POLYPRENYL-1,4-BENZOQUINOL METHYLASE, MITOCHONDRIAL"/>
    <property type="match status" value="1"/>
</dbReference>